<keyword evidence="8" id="KW-1185">Reference proteome</keyword>
<feature type="region of interest" description="Disordered" evidence="5">
    <location>
        <begin position="147"/>
        <end position="166"/>
    </location>
</feature>
<reference evidence="7" key="1">
    <citation type="submission" date="2022-07" db="EMBL/GenBank/DDBJ databases">
        <title>Phylogenomic reconstructions and comparative analyses of Kickxellomycotina fungi.</title>
        <authorList>
            <person name="Reynolds N.K."/>
            <person name="Stajich J.E."/>
            <person name="Barry K."/>
            <person name="Grigoriev I.V."/>
            <person name="Crous P."/>
            <person name="Smith M.E."/>
        </authorList>
    </citation>
    <scope>NUCLEOTIDE SEQUENCE</scope>
    <source>
        <strain evidence="7">BCRC 34381</strain>
    </source>
</reference>
<dbReference type="InterPro" id="IPR003689">
    <property type="entry name" value="ZIP"/>
</dbReference>
<comment type="caution">
    <text evidence="7">The sequence shown here is derived from an EMBL/GenBank/DDBJ whole genome shotgun (WGS) entry which is preliminary data.</text>
</comment>
<dbReference type="PANTHER" id="PTHR11040">
    <property type="entry name" value="ZINC/IRON TRANSPORTER"/>
    <property type="match status" value="1"/>
</dbReference>
<name>A0A9W7Y916_9FUNG</name>
<dbReference type="GO" id="GO:0005886">
    <property type="term" value="C:plasma membrane"/>
    <property type="evidence" value="ECO:0007669"/>
    <property type="project" value="TreeGrafter"/>
</dbReference>
<evidence type="ECO:0000313" key="8">
    <source>
        <dbReference type="Proteomes" id="UP001143981"/>
    </source>
</evidence>
<comment type="subcellular location">
    <subcellularLocation>
        <location evidence="1">Membrane</location>
        <topology evidence="1">Multi-pass membrane protein</topology>
    </subcellularLocation>
</comment>
<dbReference type="Proteomes" id="UP001143981">
    <property type="component" value="Unassembled WGS sequence"/>
</dbReference>
<evidence type="ECO:0000256" key="2">
    <source>
        <dbReference type="ARBA" id="ARBA00022692"/>
    </source>
</evidence>
<sequence length="384" mass="41265">MSPAGSEADGESTAIHSKLSVAGLSLPIEVKRRALATYILELGIVLYSVLVGLALAMSDSGFLALFIATCFHQFFEGLALGTSLAELYWIKAQLAAHSRITAGPAADIGMPQDPQTLDDDAQDETISVVAICGAARGRMHHAVDIDNPRHVSSGYQGHRRSASDCDSNVANVAPSILVDSQNFVHVSLPQQQQEQQQQQYHDRRSKSRRTLLSIATSFLPEPWLVNPQLEKTIGGNGCANGPKATSTTQPPDSAAAGVAAKRGADSTHAKLPRYLLPRKQPERLPGWWKAWVSALAFTLTTPTGIIIGLALRNVYVPHSQYALLFNGVLQSICTGILVYVGLVTLIFGGFNSAQVKQMPRLVQIMLFVAVYAGASAMASIKIWI</sequence>
<organism evidence="7 8">
    <name type="scientific">Coemansia biformis</name>
    <dbReference type="NCBI Taxonomy" id="1286918"/>
    <lineage>
        <taxon>Eukaryota</taxon>
        <taxon>Fungi</taxon>
        <taxon>Fungi incertae sedis</taxon>
        <taxon>Zoopagomycota</taxon>
        <taxon>Kickxellomycotina</taxon>
        <taxon>Kickxellomycetes</taxon>
        <taxon>Kickxellales</taxon>
        <taxon>Kickxellaceae</taxon>
        <taxon>Coemansia</taxon>
    </lineage>
</organism>
<accession>A0A9W7Y916</accession>
<dbReference type="EMBL" id="JANBOI010001674">
    <property type="protein sequence ID" value="KAJ1726250.1"/>
    <property type="molecule type" value="Genomic_DNA"/>
</dbReference>
<gene>
    <name evidence="7" type="ORF">LPJ61_005318</name>
</gene>
<evidence type="ECO:0000256" key="5">
    <source>
        <dbReference type="SAM" id="MobiDB-lite"/>
    </source>
</evidence>
<dbReference type="Pfam" id="PF02535">
    <property type="entry name" value="Zip"/>
    <property type="match status" value="2"/>
</dbReference>
<keyword evidence="3 6" id="KW-1133">Transmembrane helix</keyword>
<feature type="region of interest" description="Disordered" evidence="5">
    <location>
        <begin position="235"/>
        <end position="264"/>
    </location>
</feature>
<dbReference type="OrthoDB" id="448280at2759"/>
<feature type="transmembrane region" description="Helical" evidence="6">
    <location>
        <begin position="361"/>
        <end position="383"/>
    </location>
</feature>
<evidence type="ECO:0008006" key="9">
    <source>
        <dbReference type="Google" id="ProtNLM"/>
    </source>
</evidence>
<dbReference type="PANTHER" id="PTHR11040:SF44">
    <property type="entry name" value="PROTEIN ZNTC-RELATED"/>
    <property type="match status" value="1"/>
</dbReference>
<keyword evidence="2 6" id="KW-0812">Transmembrane</keyword>
<dbReference type="AlphaFoldDB" id="A0A9W7Y916"/>
<feature type="transmembrane region" description="Helical" evidence="6">
    <location>
        <begin position="288"/>
        <end position="311"/>
    </location>
</feature>
<dbReference type="GO" id="GO:0005385">
    <property type="term" value="F:zinc ion transmembrane transporter activity"/>
    <property type="evidence" value="ECO:0007669"/>
    <property type="project" value="TreeGrafter"/>
</dbReference>
<evidence type="ECO:0000256" key="6">
    <source>
        <dbReference type="SAM" id="Phobius"/>
    </source>
</evidence>
<proteinExistence type="predicted"/>
<evidence type="ECO:0000256" key="1">
    <source>
        <dbReference type="ARBA" id="ARBA00004141"/>
    </source>
</evidence>
<evidence type="ECO:0000256" key="4">
    <source>
        <dbReference type="ARBA" id="ARBA00023136"/>
    </source>
</evidence>
<protein>
    <recommendedName>
        <fullName evidence="9">Zip-domain-containing protein</fullName>
    </recommendedName>
</protein>
<feature type="transmembrane region" description="Helical" evidence="6">
    <location>
        <begin position="62"/>
        <end position="89"/>
    </location>
</feature>
<feature type="transmembrane region" description="Helical" evidence="6">
    <location>
        <begin position="323"/>
        <end position="349"/>
    </location>
</feature>
<feature type="transmembrane region" description="Helical" evidence="6">
    <location>
        <begin position="35"/>
        <end position="56"/>
    </location>
</feature>
<keyword evidence="4 6" id="KW-0472">Membrane</keyword>
<evidence type="ECO:0000256" key="3">
    <source>
        <dbReference type="ARBA" id="ARBA00022989"/>
    </source>
</evidence>
<evidence type="ECO:0000313" key="7">
    <source>
        <dbReference type="EMBL" id="KAJ1726250.1"/>
    </source>
</evidence>